<evidence type="ECO:0000313" key="3">
    <source>
        <dbReference type="EMBL" id="OOC53571.1"/>
    </source>
</evidence>
<evidence type="ECO:0000313" key="4">
    <source>
        <dbReference type="Proteomes" id="UP000189004"/>
    </source>
</evidence>
<dbReference type="PANTHER" id="PTHR31964:SF113">
    <property type="entry name" value="USPA DOMAIN-CONTAINING PROTEIN"/>
    <property type="match status" value="1"/>
</dbReference>
<dbReference type="Proteomes" id="UP000189004">
    <property type="component" value="Unassembled WGS sequence"/>
</dbReference>
<comment type="similarity">
    <text evidence="1">Belongs to the universal stress protein A family.</text>
</comment>
<accession>A0A1V3BYE4</accession>
<organism evidence="3 4">
    <name type="scientific">Nocardiopsis sinuspersici</name>
    <dbReference type="NCBI Taxonomy" id="501010"/>
    <lineage>
        <taxon>Bacteria</taxon>
        <taxon>Bacillati</taxon>
        <taxon>Actinomycetota</taxon>
        <taxon>Actinomycetes</taxon>
        <taxon>Streptosporangiales</taxon>
        <taxon>Nocardiopsidaceae</taxon>
        <taxon>Nocardiopsis</taxon>
    </lineage>
</organism>
<name>A0A1V3BYE4_9ACTN</name>
<dbReference type="InterPro" id="IPR006015">
    <property type="entry name" value="Universal_stress_UspA"/>
</dbReference>
<keyword evidence="4" id="KW-1185">Reference proteome</keyword>
<dbReference type="STRING" id="501010.NOSIN_06940"/>
<dbReference type="Gene3D" id="3.40.50.620">
    <property type="entry name" value="HUPs"/>
    <property type="match status" value="2"/>
</dbReference>
<proteinExistence type="inferred from homology"/>
<protein>
    <submittedName>
        <fullName evidence="3">Universal stress protein UspA</fullName>
    </submittedName>
</protein>
<dbReference type="CDD" id="cd00293">
    <property type="entry name" value="USP-like"/>
    <property type="match status" value="1"/>
</dbReference>
<dbReference type="OrthoDB" id="3424785at2"/>
<gene>
    <name evidence="3" type="ORF">NOSIN_06940</name>
</gene>
<feature type="domain" description="UspA" evidence="2">
    <location>
        <begin position="160"/>
        <end position="302"/>
    </location>
</feature>
<dbReference type="RefSeq" id="WP_077689958.1">
    <property type="nucleotide sequence ID" value="NZ_MCOK01000001.1"/>
</dbReference>
<dbReference type="SUPFAM" id="SSF52402">
    <property type="entry name" value="Adenine nucleotide alpha hydrolases-like"/>
    <property type="match status" value="2"/>
</dbReference>
<dbReference type="AlphaFoldDB" id="A0A1V3BYE4"/>
<dbReference type="PRINTS" id="PR01438">
    <property type="entry name" value="UNVRSLSTRESS"/>
</dbReference>
<dbReference type="InterPro" id="IPR006016">
    <property type="entry name" value="UspA"/>
</dbReference>
<dbReference type="Pfam" id="PF00582">
    <property type="entry name" value="Usp"/>
    <property type="match status" value="2"/>
</dbReference>
<sequence length="309" mass="32637">MAEERTPSPKVAVGVDGSDSARGALEWAAAEAGHRGLPLYVVHALSMPLVMSVYTTPTRFHPSQEIAEQGRRVLDESAEHARELRPGLRVETELALEDPSQALLLRTGRRDMVVVGSRGLGSVRTALAGSCGIRLSSRAECPVVVVPRRGERPVQHPGPERIVVGVDGSVDSRRALDFAMHRAAAHEGSSVVVVHSWNVPLPFDTESLTASGWAPPDDLLERHSEELVSGVLAEVVDDATEGVDVSAVRTRHNPVEALVEAGADADLIAIGSRGMGGLRGLVLGSVSQGVLHGATVPVAVLPRHAAENE</sequence>
<comment type="caution">
    <text evidence="3">The sequence shown here is derived from an EMBL/GenBank/DDBJ whole genome shotgun (WGS) entry which is preliminary data.</text>
</comment>
<dbReference type="InterPro" id="IPR014729">
    <property type="entry name" value="Rossmann-like_a/b/a_fold"/>
</dbReference>
<dbReference type="EMBL" id="MCOK01000001">
    <property type="protein sequence ID" value="OOC53571.1"/>
    <property type="molecule type" value="Genomic_DNA"/>
</dbReference>
<feature type="domain" description="UspA" evidence="2">
    <location>
        <begin position="10"/>
        <end position="147"/>
    </location>
</feature>
<evidence type="ECO:0000256" key="1">
    <source>
        <dbReference type="ARBA" id="ARBA00008791"/>
    </source>
</evidence>
<dbReference type="PANTHER" id="PTHR31964">
    <property type="entry name" value="ADENINE NUCLEOTIDE ALPHA HYDROLASES-LIKE SUPERFAMILY PROTEIN"/>
    <property type="match status" value="1"/>
</dbReference>
<evidence type="ECO:0000259" key="2">
    <source>
        <dbReference type="Pfam" id="PF00582"/>
    </source>
</evidence>
<reference evidence="4" key="1">
    <citation type="submission" date="2016-08" db="EMBL/GenBank/DDBJ databases">
        <authorList>
            <person name="Tokovenko B."/>
            <person name="Kalinowski J."/>
        </authorList>
    </citation>
    <scope>NUCLEOTIDE SEQUENCE [LARGE SCALE GENOMIC DNA]</scope>
    <source>
        <strain evidence="4">UTMC102</strain>
    </source>
</reference>